<feature type="signal peptide" evidence="2">
    <location>
        <begin position="1"/>
        <end position="25"/>
    </location>
</feature>
<reference evidence="3 4" key="1">
    <citation type="submission" date="2019-12" db="EMBL/GenBank/DDBJ databases">
        <authorList>
            <person name="Li M."/>
        </authorList>
    </citation>
    <scope>NUCLEOTIDE SEQUENCE [LARGE SCALE GENOMIC DNA]</scope>
    <source>
        <strain evidence="3 4">GBMRC 2024</strain>
    </source>
</reference>
<gene>
    <name evidence="3" type="ORF">GR170_13820</name>
</gene>
<protein>
    <submittedName>
        <fullName evidence="3">Efflux transporter outer membrane subunit</fullName>
    </submittedName>
</protein>
<keyword evidence="2" id="KW-1134">Transmembrane beta strand</keyword>
<keyword evidence="2" id="KW-0812">Transmembrane</keyword>
<dbReference type="InterPro" id="IPR010131">
    <property type="entry name" value="MdtP/NodT-like"/>
</dbReference>
<dbReference type="AlphaFoldDB" id="A0A6L7G5J0"/>
<proteinExistence type="inferred from homology"/>
<comment type="subcellular location">
    <subcellularLocation>
        <location evidence="2">Cell membrane</location>
        <topology evidence="2">Lipid-anchor</topology>
    </subcellularLocation>
</comment>
<dbReference type="Gene3D" id="1.20.1600.10">
    <property type="entry name" value="Outer membrane efflux proteins (OEP)"/>
    <property type="match status" value="1"/>
</dbReference>
<evidence type="ECO:0000256" key="1">
    <source>
        <dbReference type="ARBA" id="ARBA00007613"/>
    </source>
</evidence>
<dbReference type="Gene3D" id="2.20.200.10">
    <property type="entry name" value="Outer membrane efflux proteins (OEP)"/>
    <property type="match status" value="1"/>
</dbReference>
<dbReference type="InterPro" id="IPR003423">
    <property type="entry name" value="OMP_efflux"/>
</dbReference>
<dbReference type="GO" id="GO:0005886">
    <property type="term" value="C:plasma membrane"/>
    <property type="evidence" value="ECO:0007669"/>
    <property type="project" value="UniProtKB-SubCell"/>
</dbReference>
<keyword evidence="2" id="KW-0564">Palmitate</keyword>
<dbReference type="EMBL" id="WUMU01000016">
    <property type="protein sequence ID" value="MXN18922.1"/>
    <property type="molecule type" value="Genomic_DNA"/>
</dbReference>
<keyword evidence="4" id="KW-1185">Reference proteome</keyword>
<evidence type="ECO:0000313" key="4">
    <source>
        <dbReference type="Proteomes" id="UP000477911"/>
    </source>
</evidence>
<dbReference type="SUPFAM" id="SSF56954">
    <property type="entry name" value="Outer membrane efflux proteins (OEP)"/>
    <property type="match status" value="1"/>
</dbReference>
<keyword evidence="2" id="KW-0732">Signal</keyword>
<name>A0A6L7G5J0_9RHOB</name>
<evidence type="ECO:0000313" key="3">
    <source>
        <dbReference type="EMBL" id="MXN18922.1"/>
    </source>
</evidence>
<keyword evidence="2" id="KW-0472">Membrane</keyword>
<organism evidence="3 4">
    <name type="scientific">Pseudooceanicola albus</name>
    <dbReference type="NCBI Taxonomy" id="2692189"/>
    <lineage>
        <taxon>Bacteria</taxon>
        <taxon>Pseudomonadati</taxon>
        <taxon>Pseudomonadota</taxon>
        <taxon>Alphaproteobacteria</taxon>
        <taxon>Rhodobacterales</taxon>
        <taxon>Paracoccaceae</taxon>
        <taxon>Pseudooceanicola</taxon>
    </lineage>
</organism>
<dbReference type="GO" id="GO:0015562">
    <property type="term" value="F:efflux transmembrane transporter activity"/>
    <property type="evidence" value="ECO:0007669"/>
    <property type="project" value="InterPro"/>
</dbReference>
<dbReference type="PANTHER" id="PTHR30203">
    <property type="entry name" value="OUTER MEMBRANE CATION EFFLUX PROTEIN"/>
    <property type="match status" value="1"/>
</dbReference>
<dbReference type="NCBIfam" id="TIGR01845">
    <property type="entry name" value="outer_NodT"/>
    <property type="match status" value="1"/>
</dbReference>
<comment type="caution">
    <text evidence="3">The sequence shown here is derived from an EMBL/GenBank/DDBJ whole genome shotgun (WGS) entry which is preliminary data.</text>
</comment>
<accession>A0A6L7G5J0</accession>
<dbReference type="PANTHER" id="PTHR30203:SF25">
    <property type="entry name" value="OUTER MEMBRANE PROTEIN-RELATED"/>
    <property type="match status" value="1"/>
</dbReference>
<dbReference type="RefSeq" id="WP_160895053.1">
    <property type="nucleotide sequence ID" value="NZ_WUMU01000016.1"/>
</dbReference>
<sequence>MRTRSLLLLSALPLLAACTVGPDYAGPPDVAPKAEAAKAFHNAGQGVTGYYPAAQWWSGFHDAEMTRLIGLALQSSPDVEVARAKIRAADSQFTNTRKKLLPQGSASVGVTHARLGLGDTSGLTQTLRDASGDDSASVPSVYNTDIYNDMFTATWEFDPAGGNTRKLRGARAKAEAAAAQYADAQVQLSAEVARAYVSLRAAQEQLSISRRSIDLQKRTLSLTQQQVDQGTASDLSLARLQTQLASTEADLPMMQAQVKDLSAQIAALCGLEPGTLDKELSRAGRIPSPPRVVNVGKPADMLRRRPDIRIAERDLAASNEQIGQTIASFFPKISFMGIATAGSTDANALLRTDSISILGGPSLSWNFLALPQKQSAVAGATAQFDASEAQYRKAVLGALQDAESSLAQFEGRRANVAKLAEASAAATKASDLSQTLNQAGTLSVIDMLDIQRQELQTQLALAQGRAQLSTAFIALQKSLGLGWTAPPAPQTGPQQVAAKS</sequence>
<keyword evidence="2" id="KW-0449">Lipoprotein</keyword>
<comment type="similarity">
    <text evidence="1 2">Belongs to the outer membrane factor (OMF) (TC 1.B.17) family.</text>
</comment>
<dbReference type="Proteomes" id="UP000477911">
    <property type="component" value="Unassembled WGS sequence"/>
</dbReference>
<evidence type="ECO:0000256" key="2">
    <source>
        <dbReference type="RuleBase" id="RU362097"/>
    </source>
</evidence>
<dbReference type="PROSITE" id="PS51257">
    <property type="entry name" value="PROKAR_LIPOPROTEIN"/>
    <property type="match status" value="1"/>
</dbReference>
<feature type="chain" id="PRO_5027138566" evidence="2">
    <location>
        <begin position="26"/>
        <end position="500"/>
    </location>
</feature>
<dbReference type="Pfam" id="PF02321">
    <property type="entry name" value="OEP"/>
    <property type="match status" value="2"/>
</dbReference>